<feature type="non-terminal residue" evidence="6">
    <location>
        <position position="1"/>
    </location>
</feature>
<dbReference type="PANTHER" id="PTHR45527:SF1">
    <property type="entry name" value="FATTY ACID SYNTHASE"/>
    <property type="match status" value="1"/>
</dbReference>
<dbReference type="SUPFAM" id="SSF52777">
    <property type="entry name" value="CoA-dependent acyltransferases"/>
    <property type="match status" value="2"/>
</dbReference>
<dbReference type="GO" id="GO:0044550">
    <property type="term" value="P:secondary metabolite biosynthetic process"/>
    <property type="evidence" value="ECO:0007669"/>
    <property type="project" value="TreeGrafter"/>
</dbReference>
<dbReference type="NCBIfam" id="TIGR01733">
    <property type="entry name" value="AA-adenyl-dom"/>
    <property type="match status" value="1"/>
</dbReference>
<keyword evidence="3" id="KW-0597">Phosphoprotein</keyword>
<dbReference type="InterPro" id="IPR006162">
    <property type="entry name" value="Ppantetheine_attach_site"/>
</dbReference>
<name>A0A934JYD4_9BACT</name>
<dbReference type="Proteomes" id="UP000612893">
    <property type="component" value="Unassembled WGS sequence"/>
</dbReference>
<feature type="compositionally biased region" description="Pro residues" evidence="4">
    <location>
        <begin position="1014"/>
        <end position="1029"/>
    </location>
</feature>
<dbReference type="SMART" id="SM00823">
    <property type="entry name" value="PKS_PP"/>
    <property type="match status" value="1"/>
</dbReference>
<dbReference type="Gene3D" id="3.40.50.980">
    <property type="match status" value="2"/>
</dbReference>
<dbReference type="Pfam" id="PF00550">
    <property type="entry name" value="PP-binding"/>
    <property type="match status" value="2"/>
</dbReference>
<dbReference type="InterPro" id="IPR029058">
    <property type="entry name" value="AB_hydrolase_fold"/>
</dbReference>
<dbReference type="InterPro" id="IPR001031">
    <property type="entry name" value="Thioesterase"/>
</dbReference>
<dbReference type="Gene3D" id="3.40.50.1820">
    <property type="entry name" value="alpha/beta hydrolase"/>
    <property type="match status" value="1"/>
</dbReference>
<dbReference type="GO" id="GO:0005737">
    <property type="term" value="C:cytoplasm"/>
    <property type="evidence" value="ECO:0007669"/>
    <property type="project" value="TreeGrafter"/>
</dbReference>
<keyword evidence="2" id="KW-0596">Phosphopantetheine</keyword>
<dbReference type="Pfam" id="PF00668">
    <property type="entry name" value="Condensation"/>
    <property type="match status" value="1"/>
</dbReference>
<dbReference type="FunFam" id="1.10.1200.10:FF:000016">
    <property type="entry name" value="Non-ribosomal peptide synthase"/>
    <property type="match status" value="1"/>
</dbReference>
<dbReference type="InterPro" id="IPR000873">
    <property type="entry name" value="AMP-dep_synth/lig_dom"/>
</dbReference>
<dbReference type="CDD" id="cd05930">
    <property type="entry name" value="A_NRPS"/>
    <property type="match status" value="1"/>
</dbReference>
<feature type="region of interest" description="Disordered" evidence="4">
    <location>
        <begin position="225"/>
        <end position="248"/>
    </location>
</feature>
<feature type="region of interest" description="Disordered" evidence="4">
    <location>
        <begin position="1007"/>
        <end position="1031"/>
    </location>
</feature>
<dbReference type="SUPFAM" id="SSF47336">
    <property type="entry name" value="ACP-like"/>
    <property type="match status" value="2"/>
</dbReference>
<dbReference type="CDD" id="cd19531">
    <property type="entry name" value="LCL_NRPS-like"/>
    <property type="match status" value="1"/>
</dbReference>
<evidence type="ECO:0000259" key="5">
    <source>
        <dbReference type="PROSITE" id="PS50075"/>
    </source>
</evidence>
<dbReference type="Pfam" id="PF00501">
    <property type="entry name" value="AMP-binding"/>
    <property type="match status" value="1"/>
</dbReference>
<sequence length="1341" mass="146400">DFFELGGHSLLATRLAARVREELGVELPLRSFFEARSLSAMAALVEVEAGLRPEPRVAAGQTLQLSFSQRRPWFMSQLRPDDPAQHLLVAMRLEGDLDEPALLASLQEITRRHQVLRSVFLAEDGEPVQRVLPCRPVEPRRLDLGGLAAEAREEAAARLVGEAAARPFDLAGEPPLRVVLDRLGPRQHLLGLVVHEIAADDRSLNVLLAELEALYPAFAARRPSPLPEPALQHHQHASQERKREASGEMAGQVRYWRWRLQGLQGTELPPDRPRPSLKSLKGSSIRFHLPGELAGALAPAAPPDQAAWREAALAAAFAALLSRHVGQHEVGIGRTVPNRAGGPEEAAIGPFANVLPLRVDLGGDPSFGELTARVLEMTREVAPNQELPFDVLVEELRPARDLSRSPLFQVLFSYQRALPIPRLPGLRANLLDVDSTTLPVDLALRVRESESGLDCELEYDAALFAPPTVQRLAERFRSLLEASAQAPETPLSELPVLTEQEQAEAEADWNASRRDYPREASIADLFEAQVRRRPGAVAVEQGLQRLTYRQLEARANQVAHRLRELGAGPQSLCGVCLPRSLDMVVAVLGVLKAGAAYLPLDPAYPVDRLDMMLRDAQATVLLTQERIARGLTSRLPALDVSTVLLDSGSPLITCQPEVPPARPALAEELAYVIYTSGSAGKPKGVMIEHRAVVNHLQALQRDYGLGEDDNVLQLPSLAFHPSVRDILGTLCAGARLVLVEEDRARDARAILRALEQHEITCLLSLVPSLGRALLAEPGSASLRLVLTCGETLRTEDARGLRSKFGCEVANQFGPSECVMAACKHTFGPADEHRATVLAGRPEANARLYVLDAERRLLPAGLPGELYVGGESLARGYLGQPELTAERFLPDLFSPLPGARIYRTGDMVRRLPDGNLEFLGRSDDQVKVRGFRIELGEVEATLAAHPELREVAVAVRGERLVAYCVPRRAPGPAAGKLGGFLKERLPEHMLPALYVELEALPLMQSGKLDRRALPDPGPQPAHDPVAPPPQTATEQAVARIWADALGLTRVSVHDDFFEFGGDSLLAIRVVAAIEKEFGRRLPLASFFRGRITVRVLAQVLERELEGESSPLVVKARPAGSLPPLFFVFSDESALLSLRHFLAALGPDQPVYGLLPERSNRRFDRQRSVEDLGAGLLAVMRRIQPAGPYHLCGHSLGGLIAYDIARQLVEAGETMALLGVLDSLTPAATAGWIKTWMNPRARMGRHLRRGFREGVAKLWEVADREARSAVTRVTARWREMAPDEFDNDGALAVGLRYQPHGYGGPMIVFWTDSSAAAAQGQELGWSQAHGGPIDCVHMGGDHL</sequence>
<protein>
    <submittedName>
        <fullName evidence="6">Amino acid adenylation domain-containing protein</fullName>
    </submittedName>
</protein>
<dbReference type="InterPro" id="IPR009081">
    <property type="entry name" value="PP-bd_ACP"/>
</dbReference>
<feature type="domain" description="Carrier" evidence="5">
    <location>
        <begin position="1027"/>
        <end position="1103"/>
    </location>
</feature>
<dbReference type="GO" id="GO:0008610">
    <property type="term" value="P:lipid biosynthetic process"/>
    <property type="evidence" value="ECO:0007669"/>
    <property type="project" value="UniProtKB-ARBA"/>
</dbReference>
<dbReference type="FunFam" id="2.30.38.10:FF:000001">
    <property type="entry name" value="Non-ribosomal peptide synthetase PvdI"/>
    <property type="match status" value="1"/>
</dbReference>
<comment type="caution">
    <text evidence="6">The sequence shown here is derived from an EMBL/GenBank/DDBJ whole genome shotgun (WGS) entry which is preliminary data.</text>
</comment>
<evidence type="ECO:0000256" key="4">
    <source>
        <dbReference type="SAM" id="MobiDB-lite"/>
    </source>
</evidence>
<evidence type="ECO:0000256" key="1">
    <source>
        <dbReference type="ARBA" id="ARBA00001957"/>
    </source>
</evidence>
<gene>
    <name evidence="6" type="ORF">JF922_03780</name>
</gene>
<dbReference type="RefSeq" id="WP_338199231.1">
    <property type="nucleotide sequence ID" value="NZ_JAEKNR010000042.1"/>
</dbReference>
<dbReference type="Gene3D" id="1.10.1200.10">
    <property type="entry name" value="ACP-like"/>
    <property type="match status" value="2"/>
</dbReference>
<dbReference type="InterPro" id="IPR001242">
    <property type="entry name" value="Condensation_dom"/>
</dbReference>
<dbReference type="InterPro" id="IPR020806">
    <property type="entry name" value="PKS_PP-bd"/>
</dbReference>
<dbReference type="Gene3D" id="3.30.559.30">
    <property type="entry name" value="Nonribosomal peptide synthetase, condensation domain"/>
    <property type="match status" value="1"/>
</dbReference>
<dbReference type="InterPro" id="IPR023213">
    <property type="entry name" value="CAT-like_dom_sf"/>
</dbReference>
<proteinExistence type="predicted"/>
<organism evidence="6 7">
    <name type="scientific">Candidatus Nephthysia bennettiae</name>
    <dbReference type="NCBI Taxonomy" id="3127016"/>
    <lineage>
        <taxon>Bacteria</taxon>
        <taxon>Bacillati</taxon>
        <taxon>Candidatus Dormiibacterota</taxon>
        <taxon>Candidatus Dormibacteria</taxon>
        <taxon>Candidatus Dormibacterales</taxon>
        <taxon>Candidatus Dormibacteraceae</taxon>
        <taxon>Candidatus Nephthysia</taxon>
    </lineage>
</organism>
<dbReference type="Gene3D" id="3.30.300.30">
    <property type="match status" value="1"/>
</dbReference>
<dbReference type="GO" id="GO:0072330">
    <property type="term" value="P:monocarboxylic acid biosynthetic process"/>
    <property type="evidence" value="ECO:0007669"/>
    <property type="project" value="UniProtKB-ARBA"/>
</dbReference>
<dbReference type="Pfam" id="PF00975">
    <property type="entry name" value="Thioesterase"/>
    <property type="match status" value="1"/>
</dbReference>
<dbReference type="FunFam" id="3.40.50.980:FF:000001">
    <property type="entry name" value="Non-ribosomal peptide synthetase"/>
    <property type="match status" value="1"/>
</dbReference>
<dbReference type="PROSITE" id="PS50075">
    <property type="entry name" value="CARRIER"/>
    <property type="match status" value="2"/>
</dbReference>
<dbReference type="SUPFAM" id="SSF56801">
    <property type="entry name" value="Acetyl-CoA synthetase-like"/>
    <property type="match status" value="1"/>
</dbReference>
<dbReference type="Gene3D" id="2.30.38.10">
    <property type="entry name" value="Luciferase, Domain 3"/>
    <property type="match status" value="1"/>
</dbReference>
<evidence type="ECO:0000313" key="6">
    <source>
        <dbReference type="EMBL" id="MBJ7597192.1"/>
    </source>
</evidence>
<evidence type="ECO:0000256" key="3">
    <source>
        <dbReference type="ARBA" id="ARBA00022553"/>
    </source>
</evidence>
<dbReference type="InterPro" id="IPR045851">
    <property type="entry name" value="AMP-bd_C_sf"/>
</dbReference>
<evidence type="ECO:0000313" key="7">
    <source>
        <dbReference type="Proteomes" id="UP000612893"/>
    </source>
</evidence>
<evidence type="ECO:0000256" key="2">
    <source>
        <dbReference type="ARBA" id="ARBA00022450"/>
    </source>
</evidence>
<dbReference type="InterPro" id="IPR010071">
    <property type="entry name" value="AA_adenyl_dom"/>
</dbReference>
<dbReference type="InterPro" id="IPR025110">
    <property type="entry name" value="AMP-bd_C"/>
</dbReference>
<dbReference type="PROSITE" id="PS00012">
    <property type="entry name" value="PHOSPHOPANTETHEINE"/>
    <property type="match status" value="2"/>
</dbReference>
<feature type="compositionally biased region" description="Basic and acidic residues" evidence="4">
    <location>
        <begin position="237"/>
        <end position="246"/>
    </location>
</feature>
<comment type="cofactor">
    <cofactor evidence="1">
        <name>pantetheine 4'-phosphate</name>
        <dbReference type="ChEBI" id="CHEBI:47942"/>
    </cofactor>
</comment>
<dbReference type="SUPFAM" id="SSF53474">
    <property type="entry name" value="alpha/beta-Hydrolases"/>
    <property type="match status" value="1"/>
</dbReference>
<reference evidence="6" key="1">
    <citation type="submission" date="2020-10" db="EMBL/GenBank/DDBJ databases">
        <title>Ca. Dormibacterota MAGs.</title>
        <authorList>
            <person name="Montgomery K."/>
        </authorList>
    </citation>
    <scope>NUCLEOTIDE SEQUENCE [LARGE SCALE GENOMIC DNA]</scope>
    <source>
        <strain evidence="6">SC8812_S17_10</strain>
    </source>
</reference>
<dbReference type="GO" id="GO:0043041">
    <property type="term" value="P:amino acid activation for nonribosomal peptide biosynthetic process"/>
    <property type="evidence" value="ECO:0007669"/>
    <property type="project" value="TreeGrafter"/>
</dbReference>
<dbReference type="InterPro" id="IPR036736">
    <property type="entry name" value="ACP-like_sf"/>
</dbReference>
<dbReference type="PANTHER" id="PTHR45527">
    <property type="entry name" value="NONRIBOSOMAL PEPTIDE SYNTHETASE"/>
    <property type="match status" value="1"/>
</dbReference>
<accession>A0A934JYD4</accession>
<feature type="non-terminal residue" evidence="6">
    <location>
        <position position="1341"/>
    </location>
</feature>
<keyword evidence="7" id="KW-1185">Reference proteome</keyword>
<feature type="domain" description="Carrier" evidence="5">
    <location>
        <begin position="1"/>
        <end position="49"/>
    </location>
</feature>
<dbReference type="FunFam" id="3.40.50.12780:FF:000012">
    <property type="entry name" value="Non-ribosomal peptide synthetase"/>
    <property type="match status" value="1"/>
</dbReference>
<dbReference type="Pfam" id="PF13193">
    <property type="entry name" value="AMP-binding_C"/>
    <property type="match status" value="1"/>
</dbReference>
<dbReference type="Gene3D" id="3.30.559.10">
    <property type="entry name" value="Chloramphenicol acetyltransferase-like domain"/>
    <property type="match status" value="1"/>
</dbReference>
<dbReference type="GO" id="GO:0031177">
    <property type="term" value="F:phosphopantetheine binding"/>
    <property type="evidence" value="ECO:0007669"/>
    <property type="project" value="InterPro"/>
</dbReference>
<dbReference type="GO" id="GO:0003824">
    <property type="term" value="F:catalytic activity"/>
    <property type="evidence" value="ECO:0007669"/>
    <property type="project" value="InterPro"/>
</dbReference>
<dbReference type="EMBL" id="JAEKNR010000042">
    <property type="protein sequence ID" value="MBJ7597192.1"/>
    <property type="molecule type" value="Genomic_DNA"/>
</dbReference>